<dbReference type="GO" id="GO:0015937">
    <property type="term" value="P:coenzyme A biosynthetic process"/>
    <property type="evidence" value="ECO:0007669"/>
    <property type="project" value="UniProtKB-ARBA"/>
</dbReference>
<dbReference type="KEGG" id="lacs:H4075_15585"/>
<organism evidence="2 3">
    <name type="scientific">Lacibacter sediminis</name>
    <dbReference type="NCBI Taxonomy" id="2760713"/>
    <lineage>
        <taxon>Bacteria</taxon>
        <taxon>Pseudomonadati</taxon>
        <taxon>Bacteroidota</taxon>
        <taxon>Chitinophagia</taxon>
        <taxon>Chitinophagales</taxon>
        <taxon>Chitinophagaceae</taxon>
        <taxon>Lacibacter</taxon>
    </lineage>
</organism>
<name>A0A7G5XDD9_9BACT</name>
<dbReference type="EMBL" id="CP060007">
    <property type="protein sequence ID" value="QNA43492.1"/>
    <property type="molecule type" value="Genomic_DNA"/>
</dbReference>
<gene>
    <name evidence="2" type="ORF">H4075_15585</name>
</gene>
<dbReference type="SUPFAM" id="SSF102645">
    <property type="entry name" value="CoaB-like"/>
    <property type="match status" value="1"/>
</dbReference>
<dbReference type="GO" id="GO:0003824">
    <property type="term" value="F:catalytic activity"/>
    <property type="evidence" value="ECO:0007669"/>
    <property type="project" value="UniProtKB-ARBA"/>
</dbReference>
<dbReference type="RefSeq" id="WP_182801757.1">
    <property type="nucleotide sequence ID" value="NZ_CP060007.1"/>
</dbReference>
<protein>
    <submittedName>
        <fullName evidence="2">Phosphopantothenoylcysteine decarboxylase</fullName>
    </submittedName>
</protein>
<dbReference type="Gene3D" id="3.40.50.10300">
    <property type="entry name" value="CoaB-like"/>
    <property type="match status" value="1"/>
</dbReference>
<dbReference type="Pfam" id="PF04127">
    <property type="entry name" value="DFP"/>
    <property type="match status" value="1"/>
</dbReference>
<dbReference type="InterPro" id="IPR035929">
    <property type="entry name" value="CoaB-like_sf"/>
</dbReference>
<evidence type="ECO:0000313" key="3">
    <source>
        <dbReference type="Proteomes" id="UP000515344"/>
    </source>
</evidence>
<reference evidence="3" key="1">
    <citation type="submission" date="2020-08" db="EMBL/GenBank/DDBJ databases">
        <title>Lacibacter sp. S13-6-6 genome sequencing.</title>
        <authorList>
            <person name="Jin L."/>
        </authorList>
    </citation>
    <scope>NUCLEOTIDE SEQUENCE [LARGE SCALE GENOMIC DNA]</scope>
    <source>
        <strain evidence="3">S13-6-6</strain>
    </source>
</reference>
<feature type="domain" description="DNA/pantothenate metabolism flavoprotein C-terminal" evidence="1">
    <location>
        <begin position="2"/>
        <end position="212"/>
    </location>
</feature>
<evidence type="ECO:0000313" key="2">
    <source>
        <dbReference type="EMBL" id="QNA43492.1"/>
    </source>
</evidence>
<dbReference type="AlphaFoldDB" id="A0A7G5XDD9"/>
<accession>A0A7G5XDD9</accession>
<dbReference type="InterPro" id="IPR007085">
    <property type="entry name" value="DNA/pantothenate-metab_flavo_C"/>
</dbReference>
<sequence length="226" mass="25103">MLQGKNILITAGPTKEAIDPVRYISNHSSGKMGYAIADVCLQNGANVTLVSGPVCISLLHEHLKLVQVQSANEMYLACCRYFEEADIVVFAAAVADYRPAVIANQKIKKNDEDFFIRMVKNIDIAYEFGQIKQPHQLSVGFALETNNELQHAIGKLEKKNFDMVVLNSMNDAQAGFGFDTNKISIIRNDQTRVEFDLKPKSEVAIDIVNEAASLHQAKENFVKSLI</sequence>
<dbReference type="Proteomes" id="UP000515344">
    <property type="component" value="Chromosome"/>
</dbReference>
<keyword evidence="3" id="KW-1185">Reference proteome</keyword>
<proteinExistence type="predicted"/>
<evidence type="ECO:0000259" key="1">
    <source>
        <dbReference type="Pfam" id="PF04127"/>
    </source>
</evidence>